<comment type="similarity">
    <text evidence="6">Belongs to the HSP33 family.</text>
</comment>
<organism evidence="7 8">
    <name type="scientific">Eggerthia catenaformis OT 569 = DSM 20559</name>
    <dbReference type="NCBI Taxonomy" id="999415"/>
    <lineage>
        <taxon>Bacteria</taxon>
        <taxon>Bacillati</taxon>
        <taxon>Bacillota</taxon>
        <taxon>Erysipelotrichia</taxon>
        <taxon>Erysipelotrichales</taxon>
        <taxon>Coprobacillaceae</taxon>
        <taxon>Eggerthia</taxon>
    </lineage>
</organism>
<dbReference type="GO" id="GO:0042026">
    <property type="term" value="P:protein refolding"/>
    <property type="evidence" value="ECO:0007669"/>
    <property type="project" value="TreeGrafter"/>
</dbReference>
<dbReference type="OrthoDB" id="9776534at2"/>
<dbReference type="SUPFAM" id="SSF64397">
    <property type="entry name" value="Hsp33 domain"/>
    <property type="match status" value="1"/>
</dbReference>
<keyword evidence="4 6" id="KW-0143">Chaperone</keyword>
<dbReference type="Proteomes" id="UP000011758">
    <property type="component" value="Unassembled WGS sequence"/>
</dbReference>
<keyword evidence="8" id="KW-1185">Reference proteome</keyword>
<proteinExistence type="inferred from homology"/>
<evidence type="ECO:0000256" key="2">
    <source>
        <dbReference type="ARBA" id="ARBA00022833"/>
    </source>
</evidence>
<gene>
    <name evidence="6" type="primary">hslO</name>
    <name evidence="7" type="ORF">HMPREF9943_01758</name>
</gene>
<keyword evidence="1 6" id="KW-0963">Cytoplasm</keyword>
<comment type="caution">
    <text evidence="7">The sequence shown here is derived from an EMBL/GenBank/DDBJ whole genome shotgun (WGS) entry which is preliminary data.</text>
</comment>
<dbReference type="GO" id="GO:0005737">
    <property type="term" value="C:cytoplasm"/>
    <property type="evidence" value="ECO:0007669"/>
    <property type="project" value="UniProtKB-SubCell"/>
</dbReference>
<keyword evidence="5 6" id="KW-0676">Redox-active center</keyword>
<keyword evidence="3 6" id="KW-1015">Disulfide bond</keyword>
<dbReference type="Pfam" id="PF01430">
    <property type="entry name" value="HSP33"/>
    <property type="match status" value="1"/>
</dbReference>
<dbReference type="AlphaFoldDB" id="M2PZ05"/>
<feature type="disulfide bond" description="Redox-active" evidence="6">
    <location>
        <begin position="269"/>
        <end position="272"/>
    </location>
</feature>
<evidence type="ECO:0000313" key="7">
    <source>
        <dbReference type="EMBL" id="EMD15925.1"/>
    </source>
</evidence>
<dbReference type="SUPFAM" id="SSF118352">
    <property type="entry name" value="HSP33 redox switch-like"/>
    <property type="match status" value="1"/>
</dbReference>
<evidence type="ECO:0000256" key="4">
    <source>
        <dbReference type="ARBA" id="ARBA00023186"/>
    </source>
</evidence>
<dbReference type="PANTHER" id="PTHR30111:SF1">
    <property type="entry name" value="33 KDA CHAPERONIN"/>
    <property type="match status" value="1"/>
</dbReference>
<evidence type="ECO:0000313" key="8">
    <source>
        <dbReference type="Proteomes" id="UP000011758"/>
    </source>
</evidence>
<dbReference type="GO" id="GO:0051082">
    <property type="term" value="F:unfolded protein binding"/>
    <property type="evidence" value="ECO:0007669"/>
    <property type="project" value="UniProtKB-UniRule"/>
</dbReference>
<accession>M2PZ05</accession>
<evidence type="ECO:0000256" key="1">
    <source>
        <dbReference type="ARBA" id="ARBA00022490"/>
    </source>
</evidence>
<dbReference type="GO" id="GO:0044183">
    <property type="term" value="F:protein folding chaperone"/>
    <property type="evidence" value="ECO:0007669"/>
    <property type="project" value="TreeGrafter"/>
</dbReference>
<protein>
    <recommendedName>
        <fullName evidence="6">33 kDa chaperonin</fullName>
    </recommendedName>
    <alternativeName>
        <fullName evidence="6">Heat shock protein 33 homolog</fullName>
        <shortName evidence="6">HSP33</shortName>
    </alternativeName>
</protein>
<dbReference type="PIRSF" id="PIRSF005261">
    <property type="entry name" value="Heat_shock_Hsp33"/>
    <property type="match status" value="1"/>
</dbReference>
<dbReference type="Gene3D" id="3.55.30.10">
    <property type="entry name" value="Hsp33 domain"/>
    <property type="match status" value="1"/>
</dbReference>
<name>M2PZ05_9FIRM</name>
<feature type="disulfide bond" description="Redox-active" evidence="6">
    <location>
        <begin position="236"/>
        <end position="238"/>
    </location>
</feature>
<dbReference type="InterPro" id="IPR016153">
    <property type="entry name" value="Heat_shock_Hsp33_N"/>
</dbReference>
<comment type="PTM">
    <text evidence="6">Under oxidizing conditions two disulfide bonds are formed involving the reactive cysteines. Under reducing conditions zinc is bound to the reactive cysteines and the protein is inactive.</text>
</comment>
<evidence type="ECO:0000256" key="5">
    <source>
        <dbReference type="ARBA" id="ARBA00023284"/>
    </source>
</evidence>
<dbReference type="PANTHER" id="PTHR30111">
    <property type="entry name" value="33 KDA CHAPERONIN"/>
    <property type="match status" value="1"/>
</dbReference>
<comment type="function">
    <text evidence="6">Redox regulated molecular chaperone. Protects both thermally unfolding and oxidatively damaged proteins from irreversible aggregation. Plays an important role in the bacterial defense system toward oxidative stress.</text>
</comment>
<dbReference type="PATRIC" id="fig|999415.3.peg.1785"/>
<dbReference type="eggNOG" id="COG1281">
    <property type="taxonomic scope" value="Bacteria"/>
</dbReference>
<dbReference type="HAMAP" id="MF_00117">
    <property type="entry name" value="HslO"/>
    <property type="match status" value="1"/>
</dbReference>
<reference evidence="7 8" key="1">
    <citation type="submission" date="2013-02" db="EMBL/GenBank/DDBJ databases">
        <title>The Genome Sequence of Lactobacillus catenaformis F0143.</title>
        <authorList>
            <consortium name="The Broad Institute Genome Sequencing Platform"/>
            <person name="Earl A."/>
            <person name="Ward D."/>
            <person name="Feldgarden M."/>
            <person name="Gevers D."/>
            <person name="Izard J."/>
            <person name="Blanton J.M."/>
            <person name="Mathney J."/>
            <person name="Dewhirst F.E."/>
            <person name="Young S.K."/>
            <person name="Zeng Q."/>
            <person name="Gargeya S."/>
            <person name="Fitzgerald M."/>
            <person name="Haas B."/>
            <person name="Abouelleil A."/>
            <person name="Alvarado L."/>
            <person name="Arachchi H.M."/>
            <person name="Berlin A."/>
            <person name="Chapman S.B."/>
            <person name="Gearin G."/>
            <person name="Goldberg J."/>
            <person name="Griggs A."/>
            <person name="Gujja S."/>
            <person name="Hansen M."/>
            <person name="Heiman D."/>
            <person name="Howarth C."/>
            <person name="Larimer J."/>
            <person name="Lui A."/>
            <person name="MacDonald P.J.P."/>
            <person name="McCowen C."/>
            <person name="Montmayeur A."/>
            <person name="Murphy C."/>
            <person name="Neiman D."/>
            <person name="Pearson M."/>
            <person name="Priest M."/>
            <person name="Roberts A."/>
            <person name="Saif S."/>
            <person name="Shea T."/>
            <person name="Sisk P."/>
            <person name="Stolte C."/>
            <person name="Sykes S."/>
            <person name="Wortman J."/>
            <person name="Nusbaum C."/>
            <person name="Birren B."/>
        </authorList>
    </citation>
    <scope>NUCLEOTIDE SEQUENCE [LARGE SCALE GENOMIC DNA]</scope>
    <source>
        <strain evidence="7 8">OT 569</strain>
    </source>
</reference>
<dbReference type="InterPro" id="IPR000397">
    <property type="entry name" value="Heat_shock_Hsp33"/>
</dbReference>
<keyword evidence="2 6" id="KW-0862">Zinc</keyword>
<dbReference type="InterPro" id="IPR016154">
    <property type="entry name" value="Heat_shock_Hsp33_C"/>
</dbReference>
<dbReference type="Gene3D" id="3.90.1280.10">
    <property type="entry name" value="HSP33 redox switch-like"/>
    <property type="match status" value="1"/>
</dbReference>
<dbReference type="NCBIfam" id="NF001033">
    <property type="entry name" value="PRK00114.1"/>
    <property type="match status" value="1"/>
</dbReference>
<evidence type="ECO:0000256" key="6">
    <source>
        <dbReference type="HAMAP-Rule" id="MF_00117"/>
    </source>
</evidence>
<dbReference type="CDD" id="cd00498">
    <property type="entry name" value="Hsp33"/>
    <property type="match status" value="1"/>
</dbReference>
<dbReference type="STRING" id="999415.HMPREF9943_01758"/>
<dbReference type="EMBL" id="AGEJ01000027">
    <property type="protein sequence ID" value="EMD15925.1"/>
    <property type="molecule type" value="Genomic_DNA"/>
</dbReference>
<comment type="subcellular location">
    <subcellularLocation>
        <location evidence="6">Cytoplasm</location>
    </subcellularLocation>
</comment>
<dbReference type="RefSeq" id="WP_004804195.1">
    <property type="nucleotide sequence ID" value="NZ_KB446650.1"/>
</dbReference>
<evidence type="ECO:0000256" key="3">
    <source>
        <dbReference type="ARBA" id="ARBA00023157"/>
    </source>
</evidence>
<sequence>MKDYLVRGLIDKRNARVFACRTTNLVNDARTHHHLWPCASAALGRLMSVTLMMGAMNKNNEKMTVTMNGGGPMGTLLVTSNSDGKIKGFVSNPEVHYTYNKTNKLAVGLCVGTQGDLQVIRDMGLKQPITSSVPIQTGEIGDDFAYYFMVSEQIPSVVSLGVLVNEDSIVEAAGGFIIQLLPEATEEDITFIENKIKDFPPVSALIKEGKSPEDIIEMLFGNEAEILDHQDLSFYCDCSKEKMTAALATVPNDELEAMIKEDHGAEITCQFCNRHYHFDEQELLDIKNKNRQQR</sequence>